<gene>
    <name evidence="2" type="ORF">OVN18_00240</name>
</gene>
<keyword evidence="3" id="KW-1185">Reference proteome</keyword>
<dbReference type="KEGG" id="mdb:OVN18_00240"/>
<accession>A0A9E8MKY1</accession>
<keyword evidence="1" id="KW-0472">Membrane</keyword>
<dbReference type="Proteomes" id="UP001164706">
    <property type="component" value="Chromosome"/>
</dbReference>
<keyword evidence="1" id="KW-1133">Transmembrane helix</keyword>
<sequence>MLRGGTTIGFLERVIVVAAVLIGRWELLAALIAVKGLGRFRDLDAGAATERFIIGTLVSLIWAGAAGGVIALG</sequence>
<protein>
    <submittedName>
        <fullName evidence="2">Uncharacterized protein</fullName>
    </submittedName>
</protein>
<dbReference type="RefSeq" id="WP_267781248.1">
    <property type="nucleotide sequence ID" value="NZ_CP113089.1"/>
</dbReference>
<feature type="transmembrane region" description="Helical" evidence="1">
    <location>
        <begin position="12"/>
        <end position="32"/>
    </location>
</feature>
<evidence type="ECO:0000313" key="3">
    <source>
        <dbReference type="Proteomes" id="UP001164706"/>
    </source>
</evidence>
<dbReference type="AlphaFoldDB" id="A0A9E8MKY1"/>
<dbReference type="EMBL" id="CP113089">
    <property type="protein sequence ID" value="WAB81493.1"/>
    <property type="molecule type" value="Genomic_DNA"/>
</dbReference>
<keyword evidence="1" id="KW-0812">Transmembrane</keyword>
<name>A0A9E8MKY1_9MICO</name>
<reference evidence="2" key="1">
    <citation type="submission" date="2022-11" db="EMBL/GenBank/DDBJ databases">
        <title>Description of Microcella daejonensis nov. sp, isolated from riverside soil.</title>
        <authorList>
            <person name="Molina K.M."/>
            <person name="Kim S.B."/>
        </authorList>
    </citation>
    <scope>NUCLEOTIDE SEQUENCE</scope>
    <source>
        <strain evidence="2">MMS21-STM12</strain>
    </source>
</reference>
<evidence type="ECO:0000256" key="1">
    <source>
        <dbReference type="SAM" id="Phobius"/>
    </source>
</evidence>
<feature type="transmembrane region" description="Helical" evidence="1">
    <location>
        <begin position="52"/>
        <end position="72"/>
    </location>
</feature>
<organism evidence="2 3">
    <name type="scientific">Microcella daejeonensis</name>
    <dbReference type="NCBI Taxonomy" id="2994971"/>
    <lineage>
        <taxon>Bacteria</taxon>
        <taxon>Bacillati</taxon>
        <taxon>Actinomycetota</taxon>
        <taxon>Actinomycetes</taxon>
        <taxon>Micrococcales</taxon>
        <taxon>Microbacteriaceae</taxon>
        <taxon>Microcella</taxon>
    </lineage>
</organism>
<proteinExistence type="predicted"/>
<evidence type="ECO:0000313" key="2">
    <source>
        <dbReference type="EMBL" id="WAB81493.1"/>
    </source>
</evidence>